<accession>A0A1H3PH21</accession>
<name>A0A1H3PH21_9FIRM</name>
<dbReference type="RefSeq" id="WP_091729326.1">
    <property type="nucleotide sequence ID" value="NZ_FNQE01000014.1"/>
</dbReference>
<reference evidence="1 2" key="1">
    <citation type="submission" date="2016-10" db="EMBL/GenBank/DDBJ databases">
        <authorList>
            <person name="de Groot N.N."/>
        </authorList>
    </citation>
    <scope>NUCLEOTIDE SEQUENCE [LARGE SCALE GENOMIC DNA]</scope>
    <source>
        <strain evidence="1 2">DSM 21650</strain>
    </source>
</reference>
<keyword evidence="2" id="KW-1185">Reference proteome</keyword>
<evidence type="ECO:0000313" key="2">
    <source>
        <dbReference type="Proteomes" id="UP000198625"/>
    </source>
</evidence>
<protein>
    <submittedName>
        <fullName evidence="1">Uncharacterized protein</fullName>
    </submittedName>
</protein>
<dbReference type="OrthoDB" id="1954788at2"/>
<dbReference type="STRING" id="415015.SAMN05660462_01499"/>
<sequence>MINLEVLRLELNYLQQIVNRILGNMDARKLGKAITALVTCFLNPASYDSFSLSHLQTIEQYLNQIQQTLDLDDYQLLINNIPTIRTFIEKIKTEIPKY</sequence>
<proteinExistence type="predicted"/>
<dbReference type="AlphaFoldDB" id="A0A1H3PH21"/>
<dbReference type="Proteomes" id="UP000198625">
    <property type="component" value="Unassembled WGS sequence"/>
</dbReference>
<dbReference type="EMBL" id="FNQE01000014">
    <property type="protein sequence ID" value="SDZ00115.1"/>
    <property type="molecule type" value="Genomic_DNA"/>
</dbReference>
<evidence type="ECO:0000313" key="1">
    <source>
        <dbReference type="EMBL" id="SDZ00115.1"/>
    </source>
</evidence>
<organism evidence="1 2">
    <name type="scientific">Proteiniborus ethanoligenes</name>
    <dbReference type="NCBI Taxonomy" id="415015"/>
    <lineage>
        <taxon>Bacteria</taxon>
        <taxon>Bacillati</taxon>
        <taxon>Bacillota</taxon>
        <taxon>Clostridia</taxon>
        <taxon>Eubacteriales</taxon>
        <taxon>Proteiniborus</taxon>
    </lineage>
</organism>
<gene>
    <name evidence="1" type="ORF">SAMN05660462_01499</name>
</gene>